<dbReference type="Proteomes" id="UP001596201">
    <property type="component" value="Unassembled WGS sequence"/>
</dbReference>
<dbReference type="GO" id="GO:0016757">
    <property type="term" value="F:glycosyltransferase activity"/>
    <property type="evidence" value="ECO:0007669"/>
    <property type="project" value="UniProtKB-KW"/>
</dbReference>
<dbReference type="PANTHER" id="PTHR45947:SF3">
    <property type="entry name" value="SULFOQUINOVOSYL TRANSFERASE SQD2"/>
    <property type="match status" value="1"/>
</dbReference>
<protein>
    <submittedName>
        <fullName evidence="3">Glycosyltransferase family 4 protein</fullName>
        <ecNumber evidence="3">2.4.-.-</ecNumber>
    </submittedName>
</protein>
<evidence type="ECO:0000313" key="3">
    <source>
        <dbReference type="EMBL" id="MFC5368579.1"/>
    </source>
</evidence>
<proteinExistence type="predicted"/>
<accession>A0ABD5RF29</accession>
<dbReference type="EC" id="2.4.-.-" evidence="3"/>
<dbReference type="Pfam" id="PF13439">
    <property type="entry name" value="Glyco_transf_4"/>
    <property type="match status" value="1"/>
</dbReference>
<dbReference type="AlphaFoldDB" id="A0ABD5RF29"/>
<dbReference type="SUPFAM" id="SSF53756">
    <property type="entry name" value="UDP-Glycosyltransferase/glycogen phosphorylase"/>
    <property type="match status" value="1"/>
</dbReference>
<name>A0ABD5RF29_9EURY</name>
<gene>
    <name evidence="3" type="ORF">ACFPJ5_16760</name>
</gene>
<dbReference type="InterPro" id="IPR028098">
    <property type="entry name" value="Glyco_trans_4-like_N"/>
</dbReference>
<comment type="caution">
    <text evidence="3">The sequence shown here is derived from an EMBL/GenBank/DDBJ whole genome shotgun (WGS) entry which is preliminary data.</text>
</comment>
<dbReference type="InterPro" id="IPR001296">
    <property type="entry name" value="Glyco_trans_1"/>
</dbReference>
<evidence type="ECO:0000259" key="2">
    <source>
        <dbReference type="Pfam" id="PF13439"/>
    </source>
</evidence>
<organism evidence="3 4">
    <name type="scientific">Salinirubrum litoreum</name>
    <dbReference type="NCBI Taxonomy" id="1126234"/>
    <lineage>
        <taxon>Archaea</taxon>
        <taxon>Methanobacteriati</taxon>
        <taxon>Methanobacteriota</taxon>
        <taxon>Stenosarchaea group</taxon>
        <taxon>Halobacteria</taxon>
        <taxon>Halobacteriales</taxon>
        <taxon>Haloferacaceae</taxon>
        <taxon>Salinirubrum</taxon>
    </lineage>
</organism>
<feature type="domain" description="Glycosyltransferase subfamily 4-like N-terminal" evidence="2">
    <location>
        <begin position="16"/>
        <end position="196"/>
    </location>
</feature>
<dbReference type="CDD" id="cd03801">
    <property type="entry name" value="GT4_PimA-like"/>
    <property type="match status" value="1"/>
</dbReference>
<dbReference type="EMBL" id="JBHSKX010000002">
    <property type="protein sequence ID" value="MFC5368579.1"/>
    <property type="molecule type" value="Genomic_DNA"/>
</dbReference>
<evidence type="ECO:0000313" key="4">
    <source>
        <dbReference type="Proteomes" id="UP001596201"/>
    </source>
</evidence>
<dbReference type="PANTHER" id="PTHR45947">
    <property type="entry name" value="SULFOQUINOVOSYL TRANSFERASE SQD2"/>
    <property type="match status" value="1"/>
</dbReference>
<dbReference type="Pfam" id="PF00534">
    <property type="entry name" value="Glycos_transf_1"/>
    <property type="match status" value="1"/>
</dbReference>
<dbReference type="Gene3D" id="3.40.50.2000">
    <property type="entry name" value="Glycogen Phosphorylase B"/>
    <property type="match status" value="2"/>
</dbReference>
<keyword evidence="3" id="KW-0808">Transferase</keyword>
<sequence>MHYLLLTREFPPNVLGGVAYHSYNLARELTARGHDVTVLTTDTGDYTDTDLDTTEITVDRLDPPTVASPRCWFDRAVRRRLAGSDLLADADVIHSHEYVRFDALDTDTPTILKVHFNLARKFEFFPFETYHPVVRPAVRFAVDHGVEPLERRLASQGLAGADARLFVSRLARDARTDGARPTDGDHVVHNGVDLDRFTPHDTPERDGEYFLFVGGTQRRKGYETLRTAVAGTEIPVRVAGGSPPPDLPPNVTALGHVPQSALPDLYRNARALVHPAHYEPFGNVVLEALACGTPVITTDETACGAAELLHDGVGTTVHPADPEELQLTLQQFDSRAYDSTTCRRLAEAHPWSEVASRTESVAESLVAGDN</sequence>
<reference evidence="3 4" key="1">
    <citation type="journal article" date="2019" name="Int. J. Syst. Evol. Microbiol.">
        <title>The Global Catalogue of Microorganisms (GCM) 10K type strain sequencing project: providing services to taxonomists for standard genome sequencing and annotation.</title>
        <authorList>
            <consortium name="The Broad Institute Genomics Platform"/>
            <consortium name="The Broad Institute Genome Sequencing Center for Infectious Disease"/>
            <person name="Wu L."/>
            <person name="Ma J."/>
        </authorList>
    </citation>
    <scope>NUCLEOTIDE SEQUENCE [LARGE SCALE GENOMIC DNA]</scope>
    <source>
        <strain evidence="3 4">CGMCC 1.12237</strain>
    </source>
</reference>
<dbReference type="RefSeq" id="WP_227230851.1">
    <property type="nucleotide sequence ID" value="NZ_JAJCVJ010000002.1"/>
</dbReference>
<keyword evidence="3" id="KW-0328">Glycosyltransferase</keyword>
<dbReference type="InterPro" id="IPR050194">
    <property type="entry name" value="Glycosyltransferase_grp1"/>
</dbReference>
<feature type="domain" description="Glycosyl transferase family 1" evidence="1">
    <location>
        <begin position="206"/>
        <end position="332"/>
    </location>
</feature>
<keyword evidence="4" id="KW-1185">Reference proteome</keyword>
<evidence type="ECO:0000259" key="1">
    <source>
        <dbReference type="Pfam" id="PF00534"/>
    </source>
</evidence>